<dbReference type="PANTHER" id="PTHR19842">
    <property type="entry name" value="G BETA-LIKE PROTEIN GBL"/>
    <property type="match status" value="1"/>
</dbReference>
<evidence type="ECO:0000256" key="2">
    <source>
        <dbReference type="ARBA" id="ARBA00022574"/>
    </source>
</evidence>
<evidence type="ECO:0000256" key="4">
    <source>
        <dbReference type="PROSITE-ProRule" id="PRU00221"/>
    </source>
</evidence>
<dbReference type="PROSITE" id="PS50294">
    <property type="entry name" value="WD_REPEATS_REGION"/>
    <property type="match status" value="3"/>
</dbReference>
<dbReference type="AlphaFoldDB" id="A0A3S3PQJ8"/>
<evidence type="ECO:0000313" key="7">
    <source>
        <dbReference type="Proteomes" id="UP000285301"/>
    </source>
</evidence>
<dbReference type="GO" id="GO:0031931">
    <property type="term" value="C:TORC1 complex"/>
    <property type="evidence" value="ECO:0007669"/>
    <property type="project" value="UniProtKB-UniRule"/>
</dbReference>
<keyword evidence="7" id="KW-1185">Reference proteome</keyword>
<feature type="repeat" description="WD" evidence="4">
    <location>
        <begin position="220"/>
        <end position="261"/>
    </location>
</feature>
<evidence type="ECO:0000313" key="6">
    <source>
        <dbReference type="EMBL" id="RWS14492.1"/>
    </source>
</evidence>
<reference evidence="6 7" key="1">
    <citation type="journal article" date="2018" name="Gigascience">
        <title>Genomes of trombidid mites reveal novel predicted allergens and laterally-transferred genes associated with secondary metabolism.</title>
        <authorList>
            <person name="Dong X."/>
            <person name="Chaisiri K."/>
            <person name="Xia D."/>
            <person name="Armstrong S.D."/>
            <person name="Fang Y."/>
            <person name="Donnelly M.J."/>
            <person name="Kadowaki T."/>
            <person name="McGarry J.W."/>
            <person name="Darby A.C."/>
            <person name="Makepeace B.L."/>
        </authorList>
    </citation>
    <scope>NUCLEOTIDE SEQUENCE [LARGE SCALE GENOMIC DNA]</scope>
    <source>
        <strain evidence="6">UoL-WK</strain>
    </source>
</reference>
<comment type="subcellular location">
    <subcellularLocation>
        <location evidence="5">Cytoplasm</location>
    </subcellularLocation>
</comment>
<gene>
    <name evidence="6" type="ORF">B4U79_14425</name>
</gene>
<dbReference type="Proteomes" id="UP000285301">
    <property type="component" value="Unassembled WGS sequence"/>
</dbReference>
<keyword evidence="3 5" id="KW-0677">Repeat</keyword>
<protein>
    <recommendedName>
        <fullName evidence="5">Target of rapamycin complex subunit lst8</fullName>
        <shortName evidence="5">TORC subunit lst8</shortName>
    </recommendedName>
</protein>
<name>A0A3S3PQJ8_9ACAR</name>
<accession>A0A3S3PQJ8</accession>
<dbReference type="GO" id="GO:0031932">
    <property type="term" value="C:TORC2 complex"/>
    <property type="evidence" value="ECO:0007669"/>
    <property type="project" value="UniProtKB-UniRule"/>
</dbReference>
<dbReference type="Gene3D" id="2.130.10.10">
    <property type="entry name" value="YVTN repeat-like/Quinoprotein amine dehydrogenase"/>
    <property type="match status" value="1"/>
</dbReference>
<dbReference type="EMBL" id="NCKU01000707">
    <property type="protein sequence ID" value="RWS14492.1"/>
    <property type="molecule type" value="Genomic_DNA"/>
</dbReference>
<dbReference type="InterPro" id="IPR001680">
    <property type="entry name" value="WD40_rpt"/>
</dbReference>
<organism evidence="6 7">
    <name type="scientific">Dinothrombium tinctorium</name>
    <dbReference type="NCBI Taxonomy" id="1965070"/>
    <lineage>
        <taxon>Eukaryota</taxon>
        <taxon>Metazoa</taxon>
        <taxon>Ecdysozoa</taxon>
        <taxon>Arthropoda</taxon>
        <taxon>Chelicerata</taxon>
        <taxon>Arachnida</taxon>
        <taxon>Acari</taxon>
        <taxon>Acariformes</taxon>
        <taxon>Trombidiformes</taxon>
        <taxon>Prostigmata</taxon>
        <taxon>Anystina</taxon>
        <taxon>Parasitengona</taxon>
        <taxon>Trombidioidea</taxon>
        <taxon>Trombidiidae</taxon>
        <taxon>Dinothrombium</taxon>
    </lineage>
</organism>
<evidence type="ECO:0000256" key="1">
    <source>
        <dbReference type="ARBA" id="ARBA00009890"/>
    </source>
</evidence>
<dbReference type="STRING" id="1965070.A0A3S3PQJ8"/>
<dbReference type="InterPro" id="IPR015943">
    <property type="entry name" value="WD40/YVTN_repeat-like_dom_sf"/>
</dbReference>
<dbReference type="InterPro" id="IPR020472">
    <property type="entry name" value="WD40_PAC1"/>
</dbReference>
<dbReference type="SUPFAM" id="SSF50978">
    <property type="entry name" value="WD40 repeat-like"/>
    <property type="match status" value="1"/>
</dbReference>
<dbReference type="PANTHER" id="PTHR19842:SF0">
    <property type="entry name" value="TARGET OF RAPAMYCIN COMPLEX SUBUNIT LST8"/>
    <property type="match status" value="1"/>
</dbReference>
<keyword evidence="5" id="KW-0963">Cytoplasm</keyword>
<dbReference type="GO" id="GO:0005737">
    <property type="term" value="C:cytoplasm"/>
    <property type="evidence" value="ECO:0007669"/>
    <property type="project" value="UniProtKB-SubCell"/>
</dbReference>
<comment type="function">
    <text evidence="5">Subunit of TORC1 and TORC2, which regulate cell growth and survival in response to nutrient and hormonal signals.</text>
</comment>
<dbReference type="OrthoDB" id="400at2759"/>
<dbReference type="SMART" id="SM00320">
    <property type="entry name" value="WD40"/>
    <property type="match status" value="6"/>
</dbReference>
<comment type="subunit">
    <text evidence="5">Part of TORC1 complex. Part of the TORC2 complex.</text>
</comment>
<dbReference type="GO" id="GO:0031929">
    <property type="term" value="P:TOR signaling"/>
    <property type="evidence" value="ECO:0007669"/>
    <property type="project" value="UniProtKB-UniRule"/>
</dbReference>
<sequence>MVSGETKESSKENTREAVILASGGYDHTIRFWSPHNGQCLRIVQHPDSQINSLAINHDKSYIAAAGFQHIRLFELQGQKNPNPIYNFEGISKNVTAVGFQEVSDWMYTTGEDGTIRVWDYRSRSPQAQRVVDIGSPINGVALHPNQTDFYVGDQSGRIVMWDVRTSKPLQYVVDPDVSIQHVTIEPEANYMAAVDNKGNCYVFFICTNIVSHFAERRLKFRAHKRYALKCKFTPDCTLLVTTSADQTAKLWRTSDLEPLLVGDDFNNGSGVDSGWQVADHVSPHAELKDANQRWVWDVAFSNDSQYIITGSSDSTARLWGVNDAEIKREYSGHQKAITALAFVDGVPDSNCTSPNPKPSK</sequence>
<dbReference type="InterPro" id="IPR036322">
    <property type="entry name" value="WD40_repeat_dom_sf"/>
</dbReference>
<comment type="similarity">
    <text evidence="1 5">Belongs to the WD repeat LST8 family.</text>
</comment>
<feature type="repeat" description="WD" evidence="4">
    <location>
        <begin position="87"/>
        <end position="128"/>
    </location>
</feature>
<dbReference type="Pfam" id="PF00400">
    <property type="entry name" value="WD40"/>
    <property type="match status" value="5"/>
</dbReference>
<evidence type="ECO:0000256" key="3">
    <source>
        <dbReference type="ARBA" id="ARBA00022737"/>
    </source>
</evidence>
<dbReference type="PROSITE" id="PS50082">
    <property type="entry name" value="WD_REPEATS_2"/>
    <property type="match status" value="3"/>
</dbReference>
<dbReference type="GO" id="GO:0032956">
    <property type="term" value="P:regulation of actin cytoskeleton organization"/>
    <property type="evidence" value="ECO:0007669"/>
    <property type="project" value="TreeGrafter"/>
</dbReference>
<dbReference type="InterPro" id="IPR037588">
    <property type="entry name" value="MLST8"/>
</dbReference>
<evidence type="ECO:0000256" key="5">
    <source>
        <dbReference type="RuleBase" id="RU369068"/>
    </source>
</evidence>
<comment type="caution">
    <text evidence="6">The sequence shown here is derived from an EMBL/GenBank/DDBJ whole genome shotgun (WGS) entry which is preliminary data.</text>
</comment>
<feature type="repeat" description="WD" evidence="4">
    <location>
        <begin position="288"/>
        <end position="329"/>
    </location>
</feature>
<keyword evidence="2 4" id="KW-0853">WD repeat</keyword>
<dbReference type="PRINTS" id="PR00320">
    <property type="entry name" value="GPROTEINBRPT"/>
</dbReference>
<proteinExistence type="inferred from homology"/>